<dbReference type="RefSeq" id="WP_057949835.1">
    <property type="nucleotide sequence ID" value="NZ_CP110813.1"/>
</dbReference>
<protein>
    <submittedName>
        <fullName evidence="1">Uncharacterized protein</fullName>
    </submittedName>
</protein>
<accession>A0A0S2DQS2</accession>
<dbReference type="AlphaFoldDB" id="A0A0S2DQS2"/>
<dbReference type="EMBL" id="CP013140">
    <property type="protein sequence ID" value="ALN60817.1"/>
    <property type="molecule type" value="Genomic_DNA"/>
</dbReference>
<evidence type="ECO:0000313" key="2">
    <source>
        <dbReference type="Proteomes" id="UP000061569"/>
    </source>
</evidence>
<gene>
    <name evidence="1" type="ORF">GLE_5476</name>
</gene>
<dbReference type="Proteomes" id="UP000061569">
    <property type="component" value="Chromosome"/>
</dbReference>
<sequence>MKTQALLVPILLAAAGIASAQTGDNARRELQQAATGDSFSIGDTRFTLAPQAQVSALKTAQAVDAQQVQVGKYQIRLQPSGAKSASKTVAPAKQKMAAAIADTGKPVVVTSTLNVYVADASALDAAVRASGGKLTYSSKVGGNGRIEFGSVQDAMSAMRKIQALAGVKEASPAIIEEENVLY</sequence>
<dbReference type="STRING" id="69.GLE_5476"/>
<organism evidence="1 2">
    <name type="scientific">Lysobacter enzymogenes</name>
    <dbReference type="NCBI Taxonomy" id="69"/>
    <lineage>
        <taxon>Bacteria</taxon>
        <taxon>Pseudomonadati</taxon>
        <taxon>Pseudomonadota</taxon>
        <taxon>Gammaproteobacteria</taxon>
        <taxon>Lysobacterales</taxon>
        <taxon>Lysobacteraceae</taxon>
        <taxon>Lysobacter</taxon>
    </lineage>
</organism>
<proteinExistence type="predicted"/>
<dbReference type="PATRIC" id="fig|69.6.peg.5391"/>
<evidence type="ECO:0000313" key="1">
    <source>
        <dbReference type="EMBL" id="ALN60817.1"/>
    </source>
</evidence>
<reference evidence="1 2" key="1">
    <citation type="submission" date="2015-11" db="EMBL/GenBank/DDBJ databases">
        <title>Genome sequences of Lysobacter enzymogenes strain C3 and Lysobacter antibioticus ATCC 29479.</title>
        <authorList>
            <person name="Kobayashi D.Y."/>
        </authorList>
    </citation>
    <scope>NUCLEOTIDE SEQUENCE [LARGE SCALE GENOMIC DNA]</scope>
    <source>
        <strain evidence="1 2">C3</strain>
    </source>
</reference>
<name>A0A0S2DQS2_LYSEN</name>
<dbReference type="KEGG" id="lez:GLE_5476"/>